<dbReference type="SMART" id="SM00822">
    <property type="entry name" value="PKS_KR"/>
    <property type="match status" value="1"/>
</dbReference>
<dbReference type="SUPFAM" id="SSF51735">
    <property type="entry name" value="NAD(P)-binding Rossmann-fold domains"/>
    <property type="match status" value="1"/>
</dbReference>
<dbReference type="PRINTS" id="PR00081">
    <property type="entry name" value="GDHRDH"/>
</dbReference>
<keyword evidence="4" id="KW-1185">Reference proteome</keyword>
<evidence type="ECO:0000313" key="3">
    <source>
        <dbReference type="EMBL" id="EMD83916.1"/>
    </source>
</evidence>
<dbReference type="PANTHER" id="PTHR43943:SF2">
    <property type="entry name" value="DEHYDROGENASE_REDUCTASE 4"/>
    <property type="match status" value="1"/>
</dbReference>
<dbReference type="AlphaFoldDB" id="M2TQ88"/>
<dbReference type="CDD" id="cd05233">
    <property type="entry name" value="SDR_c"/>
    <property type="match status" value="1"/>
</dbReference>
<evidence type="ECO:0000256" key="1">
    <source>
        <dbReference type="ARBA" id="ARBA00006484"/>
    </source>
</evidence>
<dbReference type="PANTHER" id="PTHR43943">
    <property type="entry name" value="DEHYDROGENASE/REDUCTASE (SDR FAMILY) MEMBER 4"/>
    <property type="match status" value="1"/>
</dbReference>
<dbReference type="FunFam" id="3.40.50.720:FF:000084">
    <property type="entry name" value="Short-chain dehydrogenase reductase"/>
    <property type="match status" value="1"/>
</dbReference>
<dbReference type="PRINTS" id="PR00080">
    <property type="entry name" value="SDRFAMILY"/>
</dbReference>
<dbReference type="OrthoDB" id="5457012at2"/>
<evidence type="ECO:0000259" key="2">
    <source>
        <dbReference type="SMART" id="SM00822"/>
    </source>
</evidence>
<accession>M2TQ88</accession>
<dbReference type="InterPro" id="IPR036291">
    <property type="entry name" value="NAD(P)-bd_dom_sf"/>
</dbReference>
<dbReference type="EMBL" id="AMRV01000002">
    <property type="protein sequence ID" value="EMD83916.1"/>
    <property type="molecule type" value="Genomic_DNA"/>
</dbReference>
<dbReference type="Pfam" id="PF13561">
    <property type="entry name" value="adh_short_C2"/>
    <property type="match status" value="1"/>
</dbReference>
<dbReference type="RefSeq" id="WP_008600412.1">
    <property type="nucleotide sequence ID" value="NZ_AMRV01000002.1"/>
</dbReference>
<dbReference type="Gene3D" id="3.40.50.720">
    <property type="entry name" value="NAD(P)-binding Rossmann-like Domain"/>
    <property type="match status" value="1"/>
</dbReference>
<evidence type="ECO:0000313" key="4">
    <source>
        <dbReference type="Proteomes" id="UP000011717"/>
    </source>
</evidence>
<comment type="similarity">
    <text evidence="1">Belongs to the short-chain dehydrogenases/reductases (SDR) family.</text>
</comment>
<sequence length="258" mass="26457">MRDFSGKSVIVTGSSSGIGAAIARRFAASGANVVLNSRSRNDLESVAADLDADRTLICAGDVSDPVFAANLIDTAADHFGGLDCLVCNAGVAVNGPVTELEDADIDKLLDINVKALIYLARAAVPHLEKSGGSIVNTSSVSGLGGDWGMALYAASKGAVSNLTRALALELGVKGVRVNAVAPTTTRSDMSEGIFDNDKLLARFRDRIALRRPGEPEDIAGPVLFLASEDAGFVTGVVLPVDGGLSASNGQPNMMAIGD</sequence>
<dbReference type="InterPro" id="IPR002347">
    <property type="entry name" value="SDR_fam"/>
</dbReference>
<dbReference type="InterPro" id="IPR020904">
    <property type="entry name" value="Sc_DH/Rdtase_CS"/>
</dbReference>
<reference evidence="3 4" key="1">
    <citation type="journal article" date="2013" name="Genome Announc.">
        <title>Draft Genome Sequence of Strain JLT2015T, Belonging to the Family Sphingomonadaceae of the Alphaproteobacteria.</title>
        <authorList>
            <person name="Tang K."/>
            <person name="Liu K."/>
            <person name="Li S."/>
            <person name="Jiao N."/>
        </authorList>
    </citation>
    <scope>NUCLEOTIDE SEQUENCE [LARGE SCALE GENOMIC DNA]</scope>
    <source>
        <strain evidence="3 4">JLT2015</strain>
    </source>
</reference>
<protein>
    <submittedName>
        <fullName evidence="3">3-oxoacyl-[acyl-carrier protein] reductase</fullName>
    </submittedName>
</protein>
<name>M2TQ88_9SPHN</name>
<dbReference type="Proteomes" id="UP000011717">
    <property type="component" value="Unassembled WGS sequence"/>
</dbReference>
<dbReference type="PROSITE" id="PS00061">
    <property type="entry name" value="ADH_SHORT"/>
    <property type="match status" value="1"/>
</dbReference>
<feature type="domain" description="Ketoreductase" evidence="2">
    <location>
        <begin position="7"/>
        <end position="183"/>
    </location>
</feature>
<dbReference type="NCBIfam" id="NF005559">
    <property type="entry name" value="PRK07231.1"/>
    <property type="match status" value="1"/>
</dbReference>
<proteinExistence type="inferred from homology"/>
<comment type="caution">
    <text evidence="3">The sequence shown here is derived from an EMBL/GenBank/DDBJ whole genome shotgun (WGS) entry which is preliminary data.</text>
</comment>
<dbReference type="InterPro" id="IPR057326">
    <property type="entry name" value="KR_dom"/>
</dbReference>
<gene>
    <name evidence="3" type="ORF">C725_0888</name>
</gene>
<organism evidence="3 4">
    <name type="scientific">Pacificimonas flava</name>
    <dbReference type="NCBI Taxonomy" id="1234595"/>
    <lineage>
        <taxon>Bacteria</taxon>
        <taxon>Pseudomonadati</taxon>
        <taxon>Pseudomonadota</taxon>
        <taxon>Alphaproteobacteria</taxon>
        <taxon>Sphingomonadales</taxon>
        <taxon>Sphingosinicellaceae</taxon>
        <taxon>Pacificimonas</taxon>
    </lineage>
</organism>